<sequence>MSNFWENYPSYKEDLDKVQDIMHDTLISKESYLNETLGAMINKRGKMIRPGLLLISSEFGKNQKYKKEEILQLAAIIEMFHMATLVHDDIIDESETRRGEYTLQYKYGKKYAVYIGDYIFTKCFSMLSGSYDMDTMKNISNVISRICTGELMQFHSRYDLNASYKKYLKVISGKTAALISLACYIGAYESGADEKTSKILGKIGYYLGVAFQIKDDILDITEDDKGLKKTSQIDILNGYYTLPVIFALQKDEAGVLKDLLKKEEKTKEDVDLIFNFIKEHKGIEKSEAIATRHTNKVLSLINKLDNIEHKDILKKLVENLLYRKN</sequence>
<evidence type="ECO:0000313" key="7">
    <source>
        <dbReference type="EMBL" id="MBP2026967.1"/>
    </source>
</evidence>
<gene>
    <name evidence="7" type="ORF">J2Z35_000759</name>
</gene>
<dbReference type="PROSITE" id="PS00444">
    <property type="entry name" value="POLYPRENYL_SYNTHASE_2"/>
    <property type="match status" value="1"/>
</dbReference>
<dbReference type="PROSITE" id="PS00723">
    <property type="entry name" value="POLYPRENYL_SYNTHASE_1"/>
    <property type="match status" value="1"/>
</dbReference>
<dbReference type="PANTHER" id="PTHR12001">
    <property type="entry name" value="GERANYLGERANYL PYROPHOSPHATE SYNTHASE"/>
    <property type="match status" value="1"/>
</dbReference>
<dbReference type="GO" id="GO:0000010">
    <property type="term" value="F:heptaprenyl diphosphate synthase activity"/>
    <property type="evidence" value="ECO:0007669"/>
    <property type="project" value="UniProtKB-EC"/>
</dbReference>
<dbReference type="PANTHER" id="PTHR12001:SF69">
    <property type="entry name" value="ALL TRANS-POLYPRENYL-DIPHOSPHATE SYNTHASE PDSS1"/>
    <property type="match status" value="1"/>
</dbReference>
<reference evidence="7 8" key="1">
    <citation type="submission" date="2021-03" db="EMBL/GenBank/DDBJ databases">
        <title>Genomic Encyclopedia of Type Strains, Phase IV (KMG-IV): sequencing the most valuable type-strain genomes for metagenomic binning, comparative biology and taxonomic classification.</title>
        <authorList>
            <person name="Goeker M."/>
        </authorList>
    </citation>
    <scope>NUCLEOTIDE SEQUENCE [LARGE SCALE GENOMIC DNA]</scope>
    <source>
        <strain evidence="7 8">DSM 27512</strain>
    </source>
</reference>
<dbReference type="Gene3D" id="1.10.600.10">
    <property type="entry name" value="Farnesyl Diphosphate Synthase"/>
    <property type="match status" value="1"/>
</dbReference>
<dbReference type="Pfam" id="PF00348">
    <property type="entry name" value="polyprenyl_synt"/>
    <property type="match status" value="1"/>
</dbReference>
<dbReference type="InterPro" id="IPR000092">
    <property type="entry name" value="Polyprenyl_synt"/>
</dbReference>
<evidence type="ECO:0000256" key="4">
    <source>
        <dbReference type="ARBA" id="ARBA00022723"/>
    </source>
</evidence>
<keyword evidence="5" id="KW-0460">Magnesium</keyword>
<keyword evidence="3 6" id="KW-0808">Transferase</keyword>
<proteinExistence type="inferred from homology"/>
<evidence type="ECO:0000256" key="2">
    <source>
        <dbReference type="ARBA" id="ARBA00006706"/>
    </source>
</evidence>
<evidence type="ECO:0000256" key="3">
    <source>
        <dbReference type="ARBA" id="ARBA00022679"/>
    </source>
</evidence>
<comment type="caution">
    <text evidence="7">The sequence shown here is derived from an EMBL/GenBank/DDBJ whole genome shotgun (WGS) entry which is preliminary data.</text>
</comment>
<protein>
    <submittedName>
        <fullName evidence="7">Heptaprenyl diphosphate synthase</fullName>
        <ecNumber evidence="7">2.5.1.30</ecNumber>
    </submittedName>
</protein>
<evidence type="ECO:0000313" key="8">
    <source>
        <dbReference type="Proteomes" id="UP001314903"/>
    </source>
</evidence>
<evidence type="ECO:0000256" key="6">
    <source>
        <dbReference type="RuleBase" id="RU004466"/>
    </source>
</evidence>
<name>A0ABS4KGQ1_9FIRM</name>
<evidence type="ECO:0000256" key="1">
    <source>
        <dbReference type="ARBA" id="ARBA00001946"/>
    </source>
</evidence>
<dbReference type="EC" id="2.5.1.30" evidence="7"/>
<comment type="similarity">
    <text evidence="2 6">Belongs to the FPP/GGPP synthase family.</text>
</comment>
<dbReference type="InterPro" id="IPR033749">
    <property type="entry name" value="Polyprenyl_synt_CS"/>
</dbReference>
<organism evidence="7 8">
    <name type="scientific">Acetoanaerobium pronyense</name>
    <dbReference type="NCBI Taxonomy" id="1482736"/>
    <lineage>
        <taxon>Bacteria</taxon>
        <taxon>Bacillati</taxon>
        <taxon>Bacillota</taxon>
        <taxon>Clostridia</taxon>
        <taxon>Peptostreptococcales</taxon>
        <taxon>Filifactoraceae</taxon>
        <taxon>Acetoanaerobium</taxon>
    </lineage>
</organism>
<accession>A0ABS4KGQ1</accession>
<dbReference type="InterPro" id="IPR008949">
    <property type="entry name" value="Isoprenoid_synthase_dom_sf"/>
</dbReference>
<comment type="cofactor">
    <cofactor evidence="1">
        <name>Mg(2+)</name>
        <dbReference type="ChEBI" id="CHEBI:18420"/>
    </cofactor>
</comment>
<dbReference type="Proteomes" id="UP001314903">
    <property type="component" value="Unassembled WGS sequence"/>
</dbReference>
<dbReference type="CDD" id="cd00685">
    <property type="entry name" value="Trans_IPPS_HT"/>
    <property type="match status" value="1"/>
</dbReference>
<dbReference type="RefSeq" id="WP_209659533.1">
    <property type="nucleotide sequence ID" value="NZ_JAGGLI010000006.1"/>
</dbReference>
<evidence type="ECO:0000256" key="5">
    <source>
        <dbReference type="ARBA" id="ARBA00022842"/>
    </source>
</evidence>
<keyword evidence="8" id="KW-1185">Reference proteome</keyword>
<dbReference type="SFLD" id="SFLDS00005">
    <property type="entry name" value="Isoprenoid_Synthase_Type_I"/>
    <property type="match status" value="1"/>
</dbReference>
<dbReference type="EMBL" id="JAGGLI010000006">
    <property type="protein sequence ID" value="MBP2026967.1"/>
    <property type="molecule type" value="Genomic_DNA"/>
</dbReference>
<keyword evidence="4" id="KW-0479">Metal-binding</keyword>
<dbReference type="SUPFAM" id="SSF48576">
    <property type="entry name" value="Terpenoid synthases"/>
    <property type="match status" value="1"/>
</dbReference>